<dbReference type="Proteomes" id="UP000001861">
    <property type="component" value="Unassembled WGS sequence"/>
</dbReference>
<feature type="compositionally biased region" description="Low complexity" evidence="1">
    <location>
        <begin position="166"/>
        <end position="175"/>
    </location>
</feature>
<dbReference type="OMA" id="AQFDPYS"/>
<dbReference type="eggNOG" id="ENOG502SSRH">
    <property type="taxonomic scope" value="Eukaryota"/>
</dbReference>
<feature type="compositionally biased region" description="Low complexity" evidence="1">
    <location>
        <begin position="49"/>
        <end position="73"/>
    </location>
</feature>
<keyword evidence="3" id="KW-1185">Reference proteome</keyword>
<evidence type="ECO:0000313" key="2">
    <source>
        <dbReference type="EMBL" id="EAU85420.2"/>
    </source>
</evidence>
<accession>A8NUI6</accession>
<protein>
    <submittedName>
        <fullName evidence="2">Uncharacterized protein</fullName>
    </submittedName>
</protein>
<comment type="caution">
    <text evidence="2">The sequence shown here is derived from an EMBL/GenBank/DDBJ whole genome shotgun (WGS) entry which is preliminary data.</text>
</comment>
<dbReference type="HOGENOM" id="CLU_077716_0_0_1"/>
<evidence type="ECO:0000256" key="1">
    <source>
        <dbReference type="SAM" id="MobiDB-lite"/>
    </source>
</evidence>
<dbReference type="RefSeq" id="XP_001836467.2">
    <property type="nucleotide sequence ID" value="XM_001836415.2"/>
</dbReference>
<proteinExistence type="predicted"/>
<sequence length="345" mass="38198">MPANNPFVNANDPTHASSRFPDISGGSTSYLNPNQQPPQGQWMNNGNMSYQQPAYTAQYQQQQPQQQQYPQQSYGGGGYMSPTGMPQGQYGGGSTGQFQPSSSFGQQLSAHMSGTNYGYLNGQQTGVPQQQQQLGPAQAQIANNPGYVAQFDPYGPLSQWDGTSGQQQQQQQQMQMQQQQQQQYQQQQSYQTGYNDGSYLISPVGPTSGVSPTGEPHPREFIRLHKAQLDKWDAVAWKQLLNTFEALKKAWEARKTACSNQLQSLKSQLNFAGYYQQQVQAEIARVEQLTKEADSMADSVAASTFQMQEVFSGYRQSGDSSSKMRVREATNAAVRSLPDWPPSNI</sequence>
<feature type="compositionally biased region" description="Low complexity" evidence="1">
    <location>
        <begin position="96"/>
        <end position="109"/>
    </location>
</feature>
<gene>
    <name evidence="2" type="ORF">CC1G_07114</name>
</gene>
<feature type="region of interest" description="Disordered" evidence="1">
    <location>
        <begin position="1"/>
        <end position="109"/>
    </location>
</feature>
<dbReference type="OrthoDB" id="3253876at2759"/>
<evidence type="ECO:0000313" key="3">
    <source>
        <dbReference type="Proteomes" id="UP000001861"/>
    </source>
</evidence>
<dbReference type="STRING" id="240176.A8NUI6"/>
<feature type="region of interest" description="Disordered" evidence="1">
    <location>
        <begin position="147"/>
        <end position="175"/>
    </location>
</feature>
<organism evidence="2 3">
    <name type="scientific">Coprinopsis cinerea (strain Okayama-7 / 130 / ATCC MYA-4618 / FGSC 9003)</name>
    <name type="common">Inky cap fungus</name>
    <name type="synonym">Hormographiella aspergillata</name>
    <dbReference type="NCBI Taxonomy" id="240176"/>
    <lineage>
        <taxon>Eukaryota</taxon>
        <taxon>Fungi</taxon>
        <taxon>Dikarya</taxon>
        <taxon>Basidiomycota</taxon>
        <taxon>Agaricomycotina</taxon>
        <taxon>Agaricomycetes</taxon>
        <taxon>Agaricomycetidae</taxon>
        <taxon>Agaricales</taxon>
        <taxon>Agaricineae</taxon>
        <taxon>Psathyrellaceae</taxon>
        <taxon>Coprinopsis</taxon>
    </lineage>
</organism>
<dbReference type="VEuPathDB" id="FungiDB:CC1G_07114"/>
<dbReference type="GeneID" id="6013010"/>
<feature type="compositionally biased region" description="Polar residues" evidence="1">
    <location>
        <begin position="1"/>
        <end position="17"/>
    </location>
</feature>
<feature type="compositionally biased region" description="Polar residues" evidence="1">
    <location>
        <begin position="25"/>
        <end position="48"/>
    </location>
</feature>
<name>A8NUI6_COPC7</name>
<feature type="compositionally biased region" description="Low complexity" evidence="1">
    <location>
        <begin position="122"/>
        <end position="134"/>
    </location>
</feature>
<dbReference type="EMBL" id="AACS02000004">
    <property type="protein sequence ID" value="EAU85420.2"/>
    <property type="molecule type" value="Genomic_DNA"/>
</dbReference>
<dbReference type="KEGG" id="cci:CC1G_07114"/>
<dbReference type="InParanoid" id="A8NUI6"/>
<feature type="region of interest" description="Disordered" evidence="1">
    <location>
        <begin position="115"/>
        <end position="134"/>
    </location>
</feature>
<dbReference type="AlphaFoldDB" id="A8NUI6"/>
<reference evidence="2 3" key="1">
    <citation type="journal article" date="2010" name="Proc. Natl. Acad. Sci. U.S.A.">
        <title>Insights into evolution of multicellular fungi from the assembled chromosomes of the mushroom Coprinopsis cinerea (Coprinus cinereus).</title>
        <authorList>
            <person name="Stajich J.E."/>
            <person name="Wilke S.K."/>
            <person name="Ahren D."/>
            <person name="Au C.H."/>
            <person name="Birren B.W."/>
            <person name="Borodovsky M."/>
            <person name="Burns C."/>
            <person name="Canback B."/>
            <person name="Casselton L.A."/>
            <person name="Cheng C.K."/>
            <person name="Deng J."/>
            <person name="Dietrich F.S."/>
            <person name="Fargo D.C."/>
            <person name="Farman M.L."/>
            <person name="Gathman A.C."/>
            <person name="Goldberg J."/>
            <person name="Guigo R."/>
            <person name="Hoegger P.J."/>
            <person name="Hooker J.B."/>
            <person name="Huggins A."/>
            <person name="James T.Y."/>
            <person name="Kamada T."/>
            <person name="Kilaru S."/>
            <person name="Kodira C."/>
            <person name="Kues U."/>
            <person name="Kupfer D."/>
            <person name="Kwan H.S."/>
            <person name="Lomsadze A."/>
            <person name="Li W."/>
            <person name="Lilly W.W."/>
            <person name="Ma L.J."/>
            <person name="Mackey A.J."/>
            <person name="Manning G."/>
            <person name="Martin F."/>
            <person name="Muraguchi H."/>
            <person name="Natvig D.O."/>
            <person name="Palmerini H."/>
            <person name="Ramesh M.A."/>
            <person name="Rehmeyer C.J."/>
            <person name="Roe B.A."/>
            <person name="Shenoy N."/>
            <person name="Stanke M."/>
            <person name="Ter-Hovhannisyan V."/>
            <person name="Tunlid A."/>
            <person name="Velagapudi R."/>
            <person name="Vision T.J."/>
            <person name="Zeng Q."/>
            <person name="Zolan M.E."/>
            <person name="Pukkila P.J."/>
        </authorList>
    </citation>
    <scope>NUCLEOTIDE SEQUENCE [LARGE SCALE GENOMIC DNA]</scope>
    <source>
        <strain evidence="3">Okayama-7 / 130 / ATCC MYA-4618 / FGSC 9003</strain>
    </source>
</reference>